<dbReference type="InterPro" id="IPR029044">
    <property type="entry name" value="Nucleotide-diphossugar_trans"/>
</dbReference>
<keyword evidence="10" id="KW-0548">Nucleotidyltransferase</keyword>
<comment type="function">
    <text evidence="8">Transfers a GMP moiety from GTP to Mo-molybdopterin (Mo-MPT) cofactor (Moco or molybdenum cofactor) to form Mo-molybdopterin guanine dinucleotide (Mo-MGD) cofactor.</text>
</comment>
<keyword evidence="5 8" id="KW-0460">Magnesium</keyword>
<accession>A0A4Z0F892</accession>
<dbReference type="GO" id="GO:1902758">
    <property type="term" value="P:bis(molybdopterin guanine dinucleotide)molybdenum biosynthetic process"/>
    <property type="evidence" value="ECO:0007669"/>
    <property type="project" value="TreeGrafter"/>
</dbReference>
<evidence type="ECO:0000313" key="11">
    <source>
        <dbReference type="Proteomes" id="UP000297890"/>
    </source>
</evidence>
<feature type="binding site" evidence="8">
    <location>
        <position position="33"/>
    </location>
    <ligand>
        <name>GTP</name>
        <dbReference type="ChEBI" id="CHEBI:37565"/>
    </ligand>
</feature>
<evidence type="ECO:0000313" key="10">
    <source>
        <dbReference type="EMBL" id="TFZ82569.1"/>
    </source>
</evidence>
<dbReference type="CDD" id="cd02503">
    <property type="entry name" value="MobA"/>
    <property type="match status" value="1"/>
</dbReference>
<reference evidence="10 11" key="1">
    <citation type="journal article" date="2019" name="ISME J.">
        <title>Candidatus Macondimonas diazotrophica, a novel gammaproteobacterial genus dominating crude-oil-contaminated coastal sediments.</title>
        <authorList>
            <person name="Karthikeyan S."/>
            <person name="Konstantinidis K."/>
        </authorList>
    </citation>
    <scope>NUCLEOTIDE SEQUENCE [LARGE SCALE GENOMIC DNA]</scope>
    <source>
        <strain evidence="10 11">KTK01</strain>
    </source>
</reference>
<dbReference type="NCBIfam" id="TIGR02665">
    <property type="entry name" value="molyb_mobA"/>
    <property type="match status" value="1"/>
</dbReference>
<proteinExistence type="inferred from homology"/>
<feature type="binding site" evidence="8">
    <location>
        <position position="109"/>
    </location>
    <ligand>
        <name>GTP</name>
        <dbReference type="ChEBI" id="CHEBI:37565"/>
    </ligand>
</feature>
<evidence type="ECO:0000256" key="2">
    <source>
        <dbReference type="ARBA" id="ARBA00022679"/>
    </source>
</evidence>
<evidence type="ECO:0000256" key="3">
    <source>
        <dbReference type="ARBA" id="ARBA00022723"/>
    </source>
</evidence>
<dbReference type="InterPro" id="IPR013482">
    <property type="entry name" value="Molybde_CF_guanTrfase"/>
</dbReference>
<dbReference type="Pfam" id="PF12804">
    <property type="entry name" value="NTP_transf_3"/>
    <property type="match status" value="1"/>
</dbReference>
<comment type="cofactor">
    <cofactor evidence="8">
        <name>Mg(2+)</name>
        <dbReference type="ChEBI" id="CHEBI:18420"/>
    </cofactor>
</comment>
<comment type="catalytic activity">
    <reaction evidence="8">
        <text>Mo-molybdopterin + GTP + H(+) = Mo-molybdopterin guanine dinucleotide + diphosphate</text>
        <dbReference type="Rhea" id="RHEA:34243"/>
        <dbReference type="ChEBI" id="CHEBI:15378"/>
        <dbReference type="ChEBI" id="CHEBI:33019"/>
        <dbReference type="ChEBI" id="CHEBI:37565"/>
        <dbReference type="ChEBI" id="CHEBI:71302"/>
        <dbReference type="ChEBI" id="CHEBI:71310"/>
        <dbReference type="EC" id="2.7.7.77"/>
    </reaction>
</comment>
<evidence type="ECO:0000256" key="6">
    <source>
        <dbReference type="ARBA" id="ARBA00023134"/>
    </source>
</evidence>
<keyword evidence="4 8" id="KW-0547">Nucleotide-binding</keyword>
<dbReference type="GO" id="GO:0046872">
    <property type="term" value="F:metal ion binding"/>
    <property type="evidence" value="ECO:0007669"/>
    <property type="project" value="UniProtKB-KW"/>
</dbReference>
<name>A0A4Z0F892_9GAMM</name>
<dbReference type="GO" id="GO:0061603">
    <property type="term" value="F:molybdenum cofactor guanylyltransferase activity"/>
    <property type="evidence" value="ECO:0007669"/>
    <property type="project" value="UniProtKB-EC"/>
</dbReference>
<comment type="similarity">
    <text evidence="8">Belongs to the MobA family.</text>
</comment>
<dbReference type="PANTHER" id="PTHR19136">
    <property type="entry name" value="MOLYBDENUM COFACTOR GUANYLYLTRANSFERASE"/>
    <property type="match status" value="1"/>
</dbReference>
<comment type="caution">
    <text evidence="10">The sequence shown here is derived from an EMBL/GenBank/DDBJ whole genome shotgun (WGS) entry which is preliminary data.</text>
</comment>
<keyword evidence="3 8" id="KW-0479">Metal-binding</keyword>
<keyword evidence="2 8" id="KW-0808">Transferase</keyword>
<protein>
    <recommendedName>
        <fullName evidence="8">Molybdenum cofactor guanylyltransferase</fullName>
        <shortName evidence="8">MoCo guanylyltransferase</shortName>
        <ecNumber evidence="8">2.7.7.77</ecNumber>
    </recommendedName>
    <alternativeName>
        <fullName evidence="8">GTP:molybdopterin guanylyltransferase</fullName>
    </alternativeName>
    <alternativeName>
        <fullName evidence="8">Mo-MPT guanylyltransferase</fullName>
    </alternativeName>
    <alternativeName>
        <fullName evidence="8">Molybdopterin guanylyltransferase</fullName>
    </alternativeName>
    <alternativeName>
        <fullName evidence="8">Molybdopterin-guanine dinucleotide synthase</fullName>
        <shortName evidence="8">MGD synthase</shortName>
    </alternativeName>
</protein>
<gene>
    <name evidence="8 10" type="primary">mobA</name>
    <name evidence="10" type="ORF">E4680_07635</name>
</gene>
<dbReference type="GO" id="GO:0005525">
    <property type="term" value="F:GTP binding"/>
    <property type="evidence" value="ECO:0007669"/>
    <property type="project" value="UniProtKB-UniRule"/>
</dbReference>
<dbReference type="OrthoDB" id="9788394at2"/>
<organism evidence="10 11">
    <name type="scientific">Candidatus Macondimonas diazotrophica</name>
    <dbReference type="NCBI Taxonomy" id="2305248"/>
    <lineage>
        <taxon>Bacteria</taxon>
        <taxon>Pseudomonadati</taxon>
        <taxon>Pseudomonadota</taxon>
        <taxon>Gammaproteobacteria</taxon>
        <taxon>Chromatiales</taxon>
        <taxon>Ectothiorhodospiraceae</taxon>
        <taxon>Candidatus Macondimonas</taxon>
    </lineage>
</organism>
<dbReference type="InterPro" id="IPR025877">
    <property type="entry name" value="MobA-like_NTP_Trfase"/>
</dbReference>
<dbReference type="EMBL" id="SRIO01000008">
    <property type="protein sequence ID" value="TFZ82569.1"/>
    <property type="molecule type" value="Genomic_DNA"/>
</dbReference>
<feature type="binding site" evidence="8">
    <location>
        <begin position="20"/>
        <end position="22"/>
    </location>
    <ligand>
        <name>GTP</name>
        <dbReference type="ChEBI" id="CHEBI:37565"/>
    </ligand>
</feature>
<sequence length="217" mass="22797">MCGSGAGSCVAATDMTGLVLAGGQSRRWGGIDKSWVRLTGRPLVQHVSERLAAQSAAVWISTNRDPAPFLALADAVLADDWLDGRGPLAGIATALRRIPTPWLLVAPVDSPLLPLNLGSQLGIAALREGRLLATVDDGEYLQPAFLLIHRDLAGALVHAVDQGVRRLGAWVQAQHPARVDARAAAWGDQLRGANNGAELDALRALIGELGDDFDGGR</sequence>
<dbReference type="GO" id="GO:0005737">
    <property type="term" value="C:cytoplasm"/>
    <property type="evidence" value="ECO:0007669"/>
    <property type="project" value="UniProtKB-SubCell"/>
</dbReference>
<dbReference type="SUPFAM" id="SSF53448">
    <property type="entry name" value="Nucleotide-diphospho-sugar transferases"/>
    <property type="match status" value="1"/>
</dbReference>
<evidence type="ECO:0000256" key="1">
    <source>
        <dbReference type="ARBA" id="ARBA00022490"/>
    </source>
</evidence>
<dbReference type="Gene3D" id="3.90.550.10">
    <property type="entry name" value="Spore Coat Polysaccharide Biosynthesis Protein SpsA, Chain A"/>
    <property type="match status" value="1"/>
</dbReference>
<dbReference type="EC" id="2.7.7.77" evidence="8"/>
<comment type="domain">
    <text evidence="8">The N-terminal domain determines nucleotide recognition and specific binding, while the C-terminal domain determines the specific binding to the target protein.</text>
</comment>
<dbReference type="PANTHER" id="PTHR19136:SF81">
    <property type="entry name" value="MOLYBDENUM COFACTOR GUANYLYLTRANSFERASE"/>
    <property type="match status" value="1"/>
</dbReference>
<keyword evidence="6 8" id="KW-0342">GTP-binding</keyword>
<feature type="binding site" evidence="8">
    <location>
        <position position="109"/>
    </location>
    <ligand>
        <name>Mg(2+)</name>
        <dbReference type="ChEBI" id="CHEBI:18420"/>
    </ligand>
</feature>
<evidence type="ECO:0000256" key="8">
    <source>
        <dbReference type="HAMAP-Rule" id="MF_00316"/>
    </source>
</evidence>
<keyword evidence="11" id="KW-1185">Reference proteome</keyword>
<evidence type="ECO:0000256" key="4">
    <source>
        <dbReference type="ARBA" id="ARBA00022741"/>
    </source>
</evidence>
<dbReference type="AlphaFoldDB" id="A0A4Z0F892"/>
<comment type="subcellular location">
    <subcellularLocation>
        <location evidence="8">Cytoplasm</location>
    </subcellularLocation>
</comment>
<evidence type="ECO:0000256" key="7">
    <source>
        <dbReference type="ARBA" id="ARBA00023150"/>
    </source>
</evidence>
<dbReference type="HAMAP" id="MF_00316">
    <property type="entry name" value="MobA"/>
    <property type="match status" value="1"/>
</dbReference>
<feature type="binding site" evidence="8">
    <location>
        <position position="79"/>
    </location>
    <ligand>
        <name>GTP</name>
        <dbReference type="ChEBI" id="CHEBI:37565"/>
    </ligand>
</feature>
<evidence type="ECO:0000256" key="5">
    <source>
        <dbReference type="ARBA" id="ARBA00022842"/>
    </source>
</evidence>
<evidence type="ECO:0000259" key="9">
    <source>
        <dbReference type="Pfam" id="PF12804"/>
    </source>
</evidence>
<keyword evidence="7 8" id="KW-0501">Molybdenum cofactor biosynthesis</keyword>
<comment type="subunit">
    <text evidence="8">Monomer.</text>
</comment>
<feature type="domain" description="MobA-like NTP transferase" evidence="9">
    <location>
        <begin position="17"/>
        <end position="169"/>
    </location>
</feature>
<comment type="caution">
    <text evidence="8">Lacks conserved residue(s) required for the propagation of feature annotation.</text>
</comment>
<dbReference type="Proteomes" id="UP000297890">
    <property type="component" value="Unassembled WGS sequence"/>
</dbReference>
<keyword evidence="1 8" id="KW-0963">Cytoplasm</keyword>